<dbReference type="OrthoDB" id="5566524at2"/>
<dbReference type="STRING" id="87626.PTD2_18805"/>
<accession>A4CC14</accession>
<evidence type="ECO:0000313" key="2">
    <source>
        <dbReference type="Proteomes" id="UP000006201"/>
    </source>
</evidence>
<dbReference type="RefSeq" id="WP_009839733.1">
    <property type="nucleotide sequence ID" value="NZ_CH959301.1"/>
</dbReference>
<reference evidence="1 2" key="1">
    <citation type="submission" date="2006-02" db="EMBL/GenBank/DDBJ databases">
        <authorList>
            <person name="Moran M.A."/>
            <person name="Kjelleberg S."/>
            <person name="Egan S."/>
            <person name="Saunders N."/>
            <person name="Thomas T."/>
            <person name="Ferriera S."/>
            <person name="Johnson J."/>
            <person name="Kravitz S."/>
            <person name="Halpern A."/>
            <person name="Remington K."/>
            <person name="Beeson K."/>
            <person name="Tran B."/>
            <person name="Rogers Y.-H."/>
            <person name="Friedman R."/>
            <person name="Venter J.C."/>
        </authorList>
    </citation>
    <scope>NUCLEOTIDE SEQUENCE [LARGE SCALE GENOMIC DNA]</scope>
    <source>
        <strain evidence="1 2">D2</strain>
    </source>
</reference>
<proteinExistence type="predicted"/>
<dbReference type="eggNOG" id="ENOG5032UIH">
    <property type="taxonomic scope" value="Bacteria"/>
</dbReference>
<comment type="caution">
    <text evidence="1">The sequence shown here is derived from an EMBL/GenBank/DDBJ whole genome shotgun (WGS) entry which is preliminary data.</text>
</comment>
<dbReference type="Pfam" id="PF10972">
    <property type="entry name" value="CsiV"/>
    <property type="match status" value="1"/>
</dbReference>
<keyword evidence="2" id="KW-1185">Reference proteome</keyword>
<protein>
    <submittedName>
        <fullName evidence="1">Putative orphan protein</fullName>
    </submittedName>
</protein>
<dbReference type="HOGENOM" id="CLU_775831_0_0_6"/>
<organism evidence="1 2">
    <name type="scientific">Pseudoalteromonas tunicata D2</name>
    <dbReference type="NCBI Taxonomy" id="87626"/>
    <lineage>
        <taxon>Bacteria</taxon>
        <taxon>Pseudomonadati</taxon>
        <taxon>Pseudomonadota</taxon>
        <taxon>Gammaproteobacteria</taxon>
        <taxon>Alteromonadales</taxon>
        <taxon>Pseudoalteromonadaceae</taxon>
        <taxon>Pseudoalteromonas</taxon>
    </lineage>
</organism>
<dbReference type="InterPro" id="IPR021241">
    <property type="entry name" value="CsiV"/>
</dbReference>
<dbReference type="Proteomes" id="UP000006201">
    <property type="component" value="Unassembled WGS sequence"/>
</dbReference>
<dbReference type="EMBL" id="AAOH01000005">
    <property type="protein sequence ID" value="EAR27901.1"/>
    <property type="molecule type" value="Genomic_DNA"/>
</dbReference>
<dbReference type="AlphaFoldDB" id="A4CC14"/>
<sequence length="298" mass="34556">MKLRFLHLCFIGCLVQSGQLMAQRWFEAEIILFEQKADSELKEDFSFTLNTIDVSKAQSLQIDQLQQNGLENCLSQQNKVLKQNEFLSQQQVLQSVDCDPNTDYLSQLERVPLNIPALEQDHQDFNYLLAPSQLQFNDVITRLRNQGLKPLLHTGWRFSEAPEKRAPTYRLIAGKNFSANYDYLGFLRAGAVSSLGGERAIVQDNRSDLAPFLISNSALQNNDDKKEQSTWQLDGTIKLYVQHYLFIDAEFNFRDEDGQLLQLNNAHFQQFRRVYSGDVHYLDHPKFGMIIQIRRFKQ</sequence>
<name>A4CC14_9GAMM</name>
<evidence type="ECO:0000313" key="1">
    <source>
        <dbReference type="EMBL" id="EAR27901.1"/>
    </source>
</evidence>
<gene>
    <name evidence="1" type="ORF">PTD2_18805</name>
</gene>